<keyword evidence="4 12" id="KW-0716">Sensory transduction</keyword>
<evidence type="ECO:0000256" key="2">
    <source>
        <dbReference type="ARBA" id="ARBA00007376"/>
    </source>
</evidence>
<feature type="transmembrane region" description="Helical" evidence="13">
    <location>
        <begin position="185"/>
        <end position="213"/>
    </location>
</feature>
<dbReference type="EMBL" id="WNTK01014310">
    <property type="protein sequence ID" value="KAG9462019.1"/>
    <property type="molecule type" value="Genomic_DNA"/>
</dbReference>
<dbReference type="GO" id="GO:0004930">
    <property type="term" value="F:G protein-coupled receptor activity"/>
    <property type="evidence" value="ECO:0007669"/>
    <property type="project" value="UniProtKB-KW"/>
</dbReference>
<name>A0A8J6BBS4_ELECQ</name>
<evidence type="ECO:0000256" key="1">
    <source>
        <dbReference type="ARBA" id="ARBA00004141"/>
    </source>
</evidence>
<dbReference type="GO" id="GO:0033038">
    <property type="term" value="F:bitter taste receptor activity"/>
    <property type="evidence" value="ECO:0007669"/>
    <property type="project" value="InterPro"/>
</dbReference>
<comment type="subcellular location">
    <subcellularLocation>
        <location evidence="1 12">Membrane</location>
        <topology evidence="1 12">Multi-pass membrane protein</topology>
    </subcellularLocation>
</comment>
<dbReference type="Pfam" id="PF05296">
    <property type="entry name" value="TAS2R"/>
    <property type="match status" value="1"/>
</dbReference>
<dbReference type="GO" id="GO:0016020">
    <property type="term" value="C:membrane"/>
    <property type="evidence" value="ECO:0007669"/>
    <property type="project" value="UniProtKB-SubCell"/>
</dbReference>
<keyword evidence="9 12" id="KW-0675">Receptor</keyword>
<evidence type="ECO:0000313" key="14">
    <source>
        <dbReference type="EMBL" id="KAG9462019.1"/>
    </source>
</evidence>
<feature type="transmembrane region" description="Helical" evidence="13">
    <location>
        <begin position="267"/>
        <end position="286"/>
    </location>
</feature>
<evidence type="ECO:0000256" key="8">
    <source>
        <dbReference type="ARBA" id="ARBA00023136"/>
    </source>
</evidence>
<dbReference type="InterPro" id="IPR007960">
    <property type="entry name" value="TAS2R"/>
</dbReference>
<comment type="similarity">
    <text evidence="2 11">Belongs to the G-protein coupled receptor T2R family.</text>
</comment>
<evidence type="ECO:0000256" key="7">
    <source>
        <dbReference type="ARBA" id="ARBA00023040"/>
    </source>
</evidence>
<sequence>MADSTEGDTDVLHLGFLVLALIALIAGLVIHSFIIGVNVTDWWKGRPVTAVDHIVTSLGISRMCSQSIATLGLFLITLFSSIQHLRAVILTMAGLSNFFMYVNYWLTSLLSILFYLKISNLQTRLFLYLRRMIVDKTVYFIVAAVLLSAVSSGITFMKTFTKNIYGGTYNTMKANFSTNCTSFGLIFSFTIVASIPMFFSCISSVLLFTSLYHHTAKMKMSSNLSIKLETYYSVMKFISFTLIYKTIYYFGFFTCTFFNYFYCARLVWLYIVLEFLPALHSCYLIYRTAKLRSQMSKALQVVTDFLLQRKSFCYRLEMSENALLTP</sequence>
<feature type="transmembrane region" description="Helical" evidence="13">
    <location>
        <begin position="12"/>
        <end position="37"/>
    </location>
</feature>
<evidence type="ECO:0000256" key="9">
    <source>
        <dbReference type="ARBA" id="ARBA00023170"/>
    </source>
</evidence>
<evidence type="ECO:0000256" key="11">
    <source>
        <dbReference type="RuleBase" id="RU004423"/>
    </source>
</evidence>
<accession>A0A8J6BBS4</accession>
<evidence type="ECO:0000256" key="5">
    <source>
        <dbReference type="ARBA" id="ARBA00022692"/>
    </source>
</evidence>
<feature type="transmembrane region" description="Helical" evidence="13">
    <location>
        <begin position="137"/>
        <end position="157"/>
    </location>
</feature>
<keyword evidence="5 12" id="KW-0812">Transmembrane</keyword>
<evidence type="ECO:0000256" key="10">
    <source>
        <dbReference type="ARBA" id="ARBA00023224"/>
    </source>
</evidence>
<keyword evidence="10 12" id="KW-0807">Transducer</keyword>
<keyword evidence="6 13" id="KW-1133">Transmembrane helix</keyword>
<feature type="transmembrane region" description="Helical" evidence="13">
    <location>
        <begin position="68"/>
        <end position="92"/>
    </location>
</feature>
<dbReference type="PANTHER" id="PTHR11394">
    <property type="entry name" value="TASTE RECEPTOR TYPE 2"/>
    <property type="match status" value="1"/>
</dbReference>
<evidence type="ECO:0000256" key="12">
    <source>
        <dbReference type="RuleBase" id="RU004424"/>
    </source>
</evidence>
<feature type="transmembrane region" description="Helical" evidence="13">
    <location>
        <begin position="234"/>
        <end position="261"/>
    </location>
</feature>
<evidence type="ECO:0000256" key="6">
    <source>
        <dbReference type="ARBA" id="ARBA00022989"/>
    </source>
</evidence>
<keyword evidence="15" id="KW-1185">Reference proteome</keyword>
<evidence type="ECO:0000256" key="3">
    <source>
        <dbReference type="ARBA" id="ARBA00022480"/>
    </source>
</evidence>
<dbReference type="AlphaFoldDB" id="A0A8J6BBS4"/>
<dbReference type="OrthoDB" id="8876749at2759"/>
<keyword evidence="7 12" id="KW-0297">G-protein coupled receptor</keyword>
<evidence type="ECO:0000256" key="13">
    <source>
        <dbReference type="SAM" id="Phobius"/>
    </source>
</evidence>
<dbReference type="PANTHER" id="PTHR11394:SF160">
    <property type="entry name" value="TASTE RECEPTOR TYPE 2"/>
    <property type="match status" value="1"/>
</dbReference>
<keyword evidence="8 12" id="KW-0472">Membrane</keyword>
<protein>
    <recommendedName>
        <fullName evidence="12">Taste receptor type 2</fullName>
    </recommendedName>
</protein>
<organism evidence="14 15">
    <name type="scientific">Eleutherodactylus coqui</name>
    <name type="common">Puerto Rican coqui</name>
    <dbReference type="NCBI Taxonomy" id="57060"/>
    <lineage>
        <taxon>Eukaryota</taxon>
        <taxon>Metazoa</taxon>
        <taxon>Chordata</taxon>
        <taxon>Craniata</taxon>
        <taxon>Vertebrata</taxon>
        <taxon>Euteleostomi</taxon>
        <taxon>Amphibia</taxon>
        <taxon>Batrachia</taxon>
        <taxon>Anura</taxon>
        <taxon>Neobatrachia</taxon>
        <taxon>Hyloidea</taxon>
        <taxon>Eleutherodactylidae</taxon>
        <taxon>Eleutherodactylinae</taxon>
        <taxon>Eleutherodactylus</taxon>
        <taxon>Eleutherodactylus</taxon>
    </lineage>
</organism>
<evidence type="ECO:0000313" key="15">
    <source>
        <dbReference type="Proteomes" id="UP000770717"/>
    </source>
</evidence>
<dbReference type="Proteomes" id="UP000770717">
    <property type="component" value="Unassembled WGS sequence"/>
</dbReference>
<dbReference type="SUPFAM" id="SSF81321">
    <property type="entry name" value="Family A G protein-coupled receptor-like"/>
    <property type="match status" value="1"/>
</dbReference>
<proteinExistence type="inferred from homology"/>
<reference evidence="14" key="1">
    <citation type="thesis" date="2020" institute="ProQuest LLC" country="789 East Eisenhower Parkway, Ann Arbor, MI, USA">
        <title>Comparative Genomics and Chromosome Evolution.</title>
        <authorList>
            <person name="Mudd A.B."/>
        </authorList>
    </citation>
    <scope>NUCLEOTIDE SEQUENCE</scope>
    <source>
        <strain evidence="14">HN-11 Male</strain>
        <tissue evidence="14">Kidney and liver</tissue>
    </source>
</reference>
<comment type="caution">
    <text evidence="14">The sequence shown here is derived from an EMBL/GenBank/DDBJ whole genome shotgun (WGS) entry which is preliminary data.</text>
</comment>
<gene>
    <name evidence="14" type="ORF">GDO78_015097</name>
</gene>
<evidence type="ECO:0000256" key="4">
    <source>
        <dbReference type="ARBA" id="ARBA00022606"/>
    </source>
</evidence>
<feature type="transmembrane region" description="Helical" evidence="13">
    <location>
        <begin position="98"/>
        <end position="116"/>
    </location>
</feature>
<keyword evidence="3 12" id="KW-0919">Taste</keyword>